<comment type="similarity">
    <text evidence="2 4">Belongs to the pterin-4-alpha-carbinolamine dehydratase family.</text>
</comment>
<organism evidence="5 6">
    <name type="scientific">Jezberella montanilacus</name>
    <dbReference type="NCBI Taxonomy" id="323426"/>
    <lineage>
        <taxon>Bacteria</taxon>
        <taxon>Pseudomonadati</taxon>
        <taxon>Pseudomonadota</taxon>
        <taxon>Betaproteobacteria</taxon>
        <taxon>Burkholderiales</taxon>
        <taxon>Alcaligenaceae</taxon>
        <taxon>Jezberella</taxon>
    </lineage>
</organism>
<name>A0A2T0XK93_9BURK</name>
<dbReference type="NCBIfam" id="NF002018">
    <property type="entry name" value="PRK00823.1-3"/>
    <property type="match status" value="1"/>
</dbReference>
<dbReference type="InterPro" id="IPR001533">
    <property type="entry name" value="Pterin_deHydtase"/>
</dbReference>
<dbReference type="Gene3D" id="3.30.1360.20">
    <property type="entry name" value="Transcriptional coactivator/pterin dehydratase"/>
    <property type="match status" value="1"/>
</dbReference>
<dbReference type="OrthoDB" id="9794987at2"/>
<gene>
    <name evidence="5" type="ORF">BCM14_0800</name>
</gene>
<evidence type="ECO:0000256" key="3">
    <source>
        <dbReference type="ARBA" id="ARBA00023239"/>
    </source>
</evidence>
<evidence type="ECO:0000256" key="1">
    <source>
        <dbReference type="ARBA" id="ARBA00001554"/>
    </source>
</evidence>
<reference evidence="5 6" key="1">
    <citation type="submission" date="2018-03" db="EMBL/GenBank/DDBJ databases">
        <title>Genomic Encyclopedia of Type Strains, Phase III (KMG-III): the genomes of soil and plant-associated and newly described type strains.</title>
        <authorList>
            <person name="Whitman W."/>
        </authorList>
    </citation>
    <scope>NUCLEOTIDE SEQUENCE [LARGE SCALE GENOMIC DNA]</scope>
    <source>
        <strain evidence="5 6">MWH-P2sevCIIIb</strain>
    </source>
</reference>
<dbReference type="AlphaFoldDB" id="A0A2T0XK93"/>
<comment type="caution">
    <text evidence="5">The sequence shown here is derived from an EMBL/GenBank/DDBJ whole genome shotgun (WGS) entry which is preliminary data.</text>
</comment>
<proteinExistence type="inferred from homology"/>
<dbReference type="PANTHER" id="PTHR12599">
    <property type="entry name" value="PTERIN-4-ALPHA-CARBINOLAMINE DEHYDRATASE"/>
    <property type="match status" value="1"/>
</dbReference>
<sequence length="100" mass="11313">MNKAVRLQPFEAIELLGKSSLWECVAERGGVLRRTVMFADFSDAFAFMTRVALLAERRNHHPEWFNLFNRVDITLTTHEAGGISARDIEMAHAIDELVPG</sequence>
<dbReference type="RefSeq" id="WP_106226662.1">
    <property type="nucleotide sequence ID" value="NZ_PVTV01000011.1"/>
</dbReference>
<dbReference type="GO" id="GO:0008124">
    <property type="term" value="F:4-alpha-hydroxytetrahydrobiopterin dehydratase activity"/>
    <property type="evidence" value="ECO:0007669"/>
    <property type="project" value="UniProtKB-UniRule"/>
</dbReference>
<evidence type="ECO:0000313" key="5">
    <source>
        <dbReference type="EMBL" id="PRY99356.1"/>
    </source>
</evidence>
<dbReference type="GO" id="GO:0006729">
    <property type="term" value="P:tetrahydrobiopterin biosynthetic process"/>
    <property type="evidence" value="ECO:0007669"/>
    <property type="project" value="InterPro"/>
</dbReference>
<dbReference type="EC" id="4.2.1.96" evidence="4"/>
<dbReference type="PANTHER" id="PTHR12599:SF0">
    <property type="entry name" value="PTERIN-4-ALPHA-CARBINOLAMINE DEHYDRATASE"/>
    <property type="match status" value="1"/>
</dbReference>
<evidence type="ECO:0000313" key="6">
    <source>
        <dbReference type="Proteomes" id="UP000238308"/>
    </source>
</evidence>
<dbReference type="Proteomes" id="UP000238308">
    <property type="component" value="Unassembled WGS sequence"/>
</dbReference>
<dbReference type="HAMAP" id="MF_00434">
    <property type="entry name" value="Pterin_4_alpha"/>
    <property type="match status" value="1"/>
</dbReference>
<dbReference type="CDD" id="cd00914">
    <property type="entry name" value="PCD_DCoH_subfamily_b"/>
    <property type="match status" value="1"/>
</dbReference>
<evidence type="ECO:0000256" key="4">
    <source>
        <dbReference type="HAMAP-Rule" id="MF_00434"/>
    </source>
</evidence>
<accession>A0A2T0XK93</accession>
<dbReference type="Pfam" id="PF01329">
    <property type="entry name" value="Pterin_4a"/>
    <property type="match status" value="1"/>
</dbReference>
<dbReference type="SUPFAM" id="SSF55248">
    <property type="entry name" value="PCD-like"/>
    <property type="match status" value="1"/>
</dbReference>
<keyword evidence="3 4" id="KW-0456">Lyase</keyword>
<comment type="catalytic activity">
    <reaction evidence="1 4">
        <text>(4aS,6R)-4a-hydroxy-L-erythro-5,6,7,8-tetrahydrobiopterin = (6R)-L-erythro-6,7-dihydrobiopterin + H2O</text>
        <dbReference type="Rhea" id="RHEA:11920"/>
        <dbReference type="ChEBI" id="CHEBI:15377"/>
        <dbReference type="ChEBI" id="CHEBI:15642"/>
        <dbReference type="ChEBI" id="CHEBI:43120"/>
        <dbReference type="EC" id="4.2.1.96"/>
    </reaction>
</comment>
<dbReference type="InterPro" id="IPR036428">
    <property type="entry name" value="PCD_sf"/>
</dbReference>
<evidence type="ECO:0000256" key="2">
    <source>
        <dbReference type="ARBA" id="ARBA00006472"/>
    </source>
</evidence>
<dbReference type="EMBL" id="PVTV01000011">
    <property type="protein sequence ID" value="PRY99356.1"/>
    <property type="molecule type" value="Genomic_DNA"/>
</dbReference>
<protein>
    <recommendedName>
        <fullName evidence="4">Putative pterin-4-alpha-carbinolamine dehydratase</fullName>
        <shortName evidence="4">PHS</shortName>
        <ecNumber evidence="4">4.2.1.96</ecNumber>
    </recommendedName>
    <alternativeName>
        <fullName evidence="4">4-alpha-hydroxy-tetrahydropterin dehydratase</fullName>
    </alternativeName>
    <alternativeName>
        <fullName evidence="4">Pterin carbinolamine dehydratase</fullName>
        <shortName evidence="4">PCD</shortName>
    </alternativeName>
</protein>
<keyword evidence="6" id="KW-1185">Reference proteome</keyword>